<proteinExistence type="predicted"/>
<organism evidence="6 7">
    <name type="scientific">Actinoalloteichus caeruleus DSM 43889</name>
    <dbReference type="NCBI Taxonomy" id="1120930"/>
    <lineage>
        <taxon>Bacteria</taxon>
        <taxon>Bacillati</taxon>
        <taxon>Actinomycetota</taxon>
        <taxon>Actinomycetes</taxon>
        <taxon>Pseudonocardiales</taxon>
        <taxon>Pseudonocardiaceae</taxon>
        <taxon>Actinoalloteichus</taxon>
        <taxon>Actinoalloteichus cyanogriseus</taxon>
    </lineage>
</organism>
<sequence length="409" mass="42863">MSVEKGRAFALVESNTTGSGRLFASAARARGLRPVVLTADPSRYPYLRRDHIDVRVVRTSEPDEVLAACRTMRDEQGLAGVTSSSEYFIGTATAVAAALSLPSGDPEAIARCRHKHHQRAALTEAGVPVPDFRVATDVDSASLAATDLALPVVVKPSTGSGSVGVRLCRTNSEVARHARALFGTGARTPILVERYVRGPEFSVETFDGNVVAVVGKHVGPHPHFVELGHDVPAPVPPEWAAELRRCALAAGSALGLGWSASHTEIRMSEDGPVIIEVNPRLAGGMIPTLVRHACGVDLVDWVVAKAAALSLPTVDRSASSASIRFLRARTGGVVTSVIGQREAAASQGVESAVVTVAPGDEIQLTRSFRDRLGYVIATTAAGGDSGALADAALAHLRVSVEAGPREPRR</sequence>
<comment type="caution">
    <text evidence="6">The sequence shown here is derived from an EMBL/GenBank/DDBJ whole genome shotgun (WGS) entry which is preliminary data.</text>
</comment>
<name>A0ABT1JDL7_ACTCY</name>
<evidence type="ECO:0000313" key="6">
    <source>
        <dbReference type="EMBL" id="MCP2330582.1"/>
    </source>
</evidence>
<evidence type="ECO:0000256" key="1">
    <source>
        <dbReference type="ARBA" id="ARBA00022598"/>
    </source>
</evidence>
<dbReference type="EMBL" id="AUBJ02000001">
    <property type="protein sequence ID" value="MCP2330582.1"/>
    <property type="molecule type" value="Genomic_DNA"/>
</dbReference>
<evidence type="ECO:0000256" key="2">
    <source>
        <dbReference type="ARBA" id="ARBA00022741"/>
    </source>
</evidence>
<accession>A0ABT1JDL7</accession>
<dbReference type="Pfam" id="PF13535">
    <property type="entry name" value="ATP-grasp_4"/>
    <property type="match status" value="1"/>
</dbReference>
<dbReference type="PROSITE" id="PS50975">
    <property type="entry name" value="ATP_GRASP"/>
    <property type="match status" value="1"/>
</dbReference>
<dbReference type="Pfam" id="PF18603">
    <property type="entry name" value="LAL_C2"/>
    <property type="match status" value="1"/>
</dbReference>
<keyword evidence="2 4" id="KW-0547">Nucleotide-binding</keyword>
<dbReference type="SUPFAM" id="SSF56059">
    <property type="entry name" value="Glutathione synthetase ATP-binding domain-like"/>
    <property type="match status" value="1"/>
</dbReference>
<dbReference type="PANTHER" id="PTHR43585">
    <property type="entry name" value="FUMIPYRROLE BIOSYNTHESIS PROTEIN C"/>
    <property type="match status" value="1"/>
</dbReference>
<dbReference type="Gene3D" id="3.40.50.20">
    <property type="match status" value="1"/>
</dbReference>
<dbReference type="InterPro" id="IPR011761">
    <property type="entry name" value="ATP-grasp"/>
</dbReference>
<dbReference type="RefSeq" id="WP_026417945.1">
    <property type="nucleotide sequence ID" value="NZ_AUBJ02000001.1"/>
</dbReference>
<feature type="domain" description="ATP-grasp" evidence="5">
    <location>
        <begin position="119"/>
        <end position="307"/>
    </location>
</feature>
<keyword evidence="1" id="KW-0436">Ligase</keyword>
<gene>
    <name evidence="6" type="ORF">G443_000852</name>
</gene>
<keyword evidence="7" id="KW-1185">Reference proteome</keyword>
<evidence type="ECO:0000313" key="7">
    <source>
        <dbReference type="Proteomes" id="UP000791080"/>
    </source>
</evidence>
<evidence type="ECO:0000259" key="5">
    <source>
        <dbReference type="PROSITE" id="PS50975"/>
    </source>
</evidence>
<evidence type="ECO:0000256" key="3">
    <source>
        <dbReference type="ARBA" id="ARBA00022840"/>
    </source>
</evidence>
<dbReference type="PANTHER" id="PTHR43585:SF2">
    <property type="entry name" value="ATP-GRASP ENZYME FSQD"/>
    <property type="match status" value="1"/>
</dbReference>
<evidence type="ECO:0000256" key="4">
    <source>
        <dbReference type="PROSITE-ProRule" id="PRU00409"/>
    </source>
</evidence>
<reference evidence="6 7" key="1">
    <citation type="submission" date="2013-07" db="EMBL/GenBank/DDBJ databases">
        <authorList>
            <consortium name="DOE Joint Genome Institute"/>
            <person name="Reeve W."/>
            <person name="Huntemann M."/>
            <person name="Han J."/>
            <person name="Chen A."/>
            <person name="Kyrpides N."/>
            <person name="Mavromatis K."/>
            <person name="Markowitz V."/>
            <person name="Palaniappan K."/>
            <person name="Ivanova N."/>
            <person name="Schaumberg A."/>
            <person name="Pati A."/>
            <person name="Liolios K."/>
            <person name="Nordberg H.P."/>
            <person name="Cantor M.N."/>
            <person name="Hua S.X."/>
            <person name="Woyke T."/>
        </authorList>
    </citation>
    <scope>NUCLEOTIDE SEQUENCE [LARGE SCALE GENOMIC DNA]</scope>
    <source>
        <strain evidence="6 7">DSM 43889</strain>
    </source>
</reference>
<dbReference type="PROSITE" id="PS00867">
    <property type="entry name" value="CPSASE_2"/>
    <property type="match status" value="1"/>
</dbReference>
<dbReference type="InterPro" id="IPR040570">
    <property type="entry name" value="LAL_C2"/>
</dbReference>
<dbReference type="Gene3D" id="3.30.470.20">
    <property type="entry name" value="ATP-grasp fold, B domain"/>
    <property type="match status" value="1"/>
</dbReference>
<reference evidence="6 7" key="2">
    <citation type="submission" date="2022-06" db="EMBL/GenBank/DDBJ databases">
        <title>Genomic Encyclopedia of Type Strains, Phase I: the one thousand microbial genomes (KMG-I) project.</title>
        <authorList>
            <person name="Kyrpides N."/>
        </authorList>
    </citation>
    <scope>NUCLEOTIDE SEQUENCE [LARGE SCALE GENOMIC DNA]</scope>
    <source>
        <strain evidence="6 7">DSM 43889</strain>
    </source>
</reference>
<dbReference type="InterPro" id="IPR052032">
    <property type="entry name" value="ATP-dep_AA_Ligase"/>
</dbReference>
<dbReference type="InterPro" id="IPR005479">
    <property type="entry name" value="CPAse_ATP-bd"/>
</dbReference>
<protein>
    <submittedName>
        <fullName evidence="6">Biotin carboxylase</fullName>
    </submittedName>
</protein>
<dbReference type="Proteomes" id="UP000791080">
    <property type="component" value="Unassembled WGS sequence"/>
</dbReference>
<keyword evidence="3 4" id="KW-0067">ATP-binding</keyword>